<proteinExistence type="predicted"/>
<gene>
    <name evidence="2" type="ORF">CROQUDRAFT_685933</name>
</gene>
<dbReference type="EMBL" id="MU167388">
    <property type="protein sequence ID" value="KAG0141400.1"/>
    <property type="molecule type" value="Genomic_DNA"/>
</dbReference>
<evidence type="ECO:0000256" key="1">
    <source>
        <dbReference type="SAM" id="SignalP"/>
    </source>
</evidence>
<reference evidence="2" key="1">
    <citation type="submission" date="2013-11" db="EMBL/GenBank/DDBJ databases">
        <title>Genome sequence of the fusiform rust pathogen reveals effectors for host alternation and coevolution with pine.</title>
        <authorList>
            <consortium name="DOE Joint Genome Institute"/>
            <person name="Smith K."/>
            <person name="Pendleton A."/>
            <person name="Kubisiak T."/>
            <person name="Anderson C."/>
            <person name="Salamov A."/>
            <person name="Aerts A."/>
            <person name="Riley R."/>
            <person name="Clum A."/>
            <person name="Lindquist E."/>
            <person name="Ence D."/>
            <person name="Campbell M."/>
            <person name="Kronenberg Z."/>
            <person name="Feau N."/>
            <person name="Dhillon B."/>
            <person name="Hamelin R."/>
            <person name="Burleigh J."/>
            <person name="Smith J."/>
            <person name="Yandell M."/>
            <person name="Nelson C."/>
            <person name="Grigoriev I."/>
            <person name="Davis J."/>
        </authorList>
    </citation>
    <scope>NUCLEOTIDE SEQUENCE</scope>
    <source>
        <strain evidence="2">G11</strain>
    </source>
</reference>
<comment type="caution">
    <text evidence="2">The sequence shown here is derived from an EMBL/GenBank/DDBJ whole genome shotgun (WGS) entry which is preliminary data.</text>
</comment>
<feature type="signal peptide" evidence="1">
    <location>
        <begin position="1"/>
        <end position="18"/>
    </location>
</feature>
<organism evidence="2 3">
    <name type="scientific">Cronartium quercuum f. sp. fusiforme G11</name>
    <dbReference type="NCBI Taxonomy" id="708437"/>
    <lineage>
        <taxon>Eukaryota</taxon>
        <taxon>Fungi</taxon>
        <taxon>Dikarya</taxon>
        <taxon>Basidiomycota</taxon>
        <taxon>Pucciniomycotina</taxon>
        <taxon>Pucciniomycetes</taxon>
        <taxon>Pucciniales</taxon>
        <taxon>Coleosporiaceae</taxon>
        <taxon>Cronartium</taxon>
    </lineage>
</organism>
<protein>
    <recommendedName>
        <fullName evidence="4">Hydrophobin</fullName>
    </recommendedName>
</protein>
<dbReference type="AlphaFoldDB" id="A0A9P6T7B0"/>
<feature type="chain" id="PRO_5040231515" description="Hydrophobin" evidence="1">
    <location>
        <begin position="19"/>
        <end position="162"/>
    </location>
</feature>
<evidence type="ECO:0000313" key="2">
    <source>
        <dbReference type="EMBL" id="KAG0141400.1"/>
    </source>
</evidence>
<evidence type="ECO:0000313" key="3">
    <source>
        <dbReference type="Proteomes" id="UP000886653"/>
    </source>
</evidence>
<sequence>MNYSRLISLLALASLAAGSDVSSFECDSPYYAVCGSIDDSQKVYRATSASRQSGQYSCKDQNNPLASCCTAITLEPSSANNCYAQDKNLVYFSCFGTTPYGVCANVQKAAMNKSFPSLVREVAVASSSLLLYECTGRGPQAACCSEFVRPQMMVLQKKHSKN</sequence>
<keyword evidence="1" id="KW-0732">Signal</keyword>
<evidence type="ECO:0008006" key="4">
    <source>
        <dbReference type="Google" id="ProtNLM"/>
    </source>
</evidence>
<keyword evidence="3" id="KW-1185">Reference proteome</keyword>
<dbReference type="Proteomes" id="UP000886653">
    <property type="component" value="Unassembled WGS sequence"/>
</dbReference>
<accession>A0A9P6T7B0</accession>
<name>A0A9P6T7B0_9BASI</name>